<keyword evidence="3" id="KW-1185">Reference proteome</keyword>
<sequence>MGSLPNLHELADKEDEPRDRERGRLAEARASCSQCRHCNHNHSHHKHKHPPPPPGHAGHRSHHPPLLKTKSAGSQQHNCIGSIDRPDEDSILERMASYSPISNRSSRSNSTLHHHQLHNAYAATPGPGACSTTAPTAASTSRIRGDSMSSSAGNSSVRKLIAVVRSTPSKYGPIYSRKVLCRNFGALCLGHMLITAALVPSSPSRAPSPPGTGPATSSRPSSPRPTRPSSSTPTATTSTPPSAPAPSRSTPTSAPPPLPPLPRQHPLDPPLAAHH</sequence>
<evidence type="ECO:0000256" key="1">
    <source>
        <dbReference type="SAM" id="MobiDB-lite"/>
    </source>
</evidence>
<dbReference type="EMBL" id="OU963867">
    <property type="protein sequence ID" value="CAH0391777.1"/>
    <property type="molecule type" value="Genomic_DNA"/>
</dbReference>
<name>A0A9P0AJD9_BEMTA</name>
<feature type="region of interest" description="Disordered" evidence="1">
    <location>
        <begin position="1"/>
        <end position="26"/>
    </location>
</feature>
<proteinExistence type="predicted"/>
<evidence type="ECO:0000313" key="2">
    <source>
        <dbReference type="EMBL" id="CAH0391777.1"/>
    </source>
</evidence>
<feature type="region of interest" description="Disordered" evidence="1">
    <location>
        <begin position="38"/>
        <end position="86"/>
    </location>
</feature>
<gene>
    <name evidence="2" type="ORF">BEMITA_LOCUS10363</name>
</gene>
<feature type="compositionally biased region" description="Basic residues" evidence="1">
    <location>
        <begin position="38"/>
        <end position="50"/>
    </location>
</feature>
<dbReference type="Proteomes" id="UP001152759">
    <property type="component" value="Chromosome 6"/>
</dbReference>
<dbReference type="AlphaFoldDB" id="A0A9P0AJD9"/>
<feature type="region of interest" description="Disordered" evidence="1">
    <location>
        <begin position="201"/>
        <end position="275"/>
    </location>
</feature>
<accession>A0A9P0AJD9</accession>
<reference evidence="2" key="1">
    <citation type="submission" date="2021-12" db="EMBL/GenBank/DDBJ databases">
        <authorList>
            <person name="King R."/>
        </authorList>
    </citation>
    <scope>NUCLEOTIDE SEQUENCE</scope>
</reference>
<feature type="compositionally biased region" description="Pro residues" evidence="1">
    <location>
        <begin position="253"/>
        <end position="269"/>
    </location>
</feature>
<feature type="compositionally biased region" description="Basic and acidic residues" evidence="1">
    <location>
        <begin position="9"/>
        <end position="26"/>
    </location>
</feature>
<feature type="compositionally biased region" description="Low complexity" evidence="1">
    <location>
        <begin position="227"/>
        <end position="252"/>
    </location>
</feature>
<feature type="region of interest" description="Disordered" evidence="1">
    <location>
        <begin position="121"/>
        <end position="157"/>
    </location>
</feature>
<feature type="compositionally biased region" description="Low complexity" evidence="1">
    <location>
        <begin position="122"/>
        <end position="156"/>
    </location>
</feature>
<organism evidence="2 3">
    <name type="scientific">Bemisia tabaci</name>
    <name type="common">Sweetpotato whitefly</name>
    <name type="synonym">Aleurodes tabaci</name>
    <dbReference type="NCBI Taxonomy" id="7038"/>
    <lineage>
        <taxon>Eukaryota</taxon>
        <taxon>Metazoa</taxon>
        <taxon>Ecdysozoa</taxon>
        <taxon>Arthropoda</taxon>
        <taxon>Hexapoda</taxon>
        <taxon>Insecta</taxon>
        <taxon>Pterygota</taxon>
        <taxon>Neoptera</taxon>
        <taxon>Paraneoptera</taxon>
        <taxon>Hemiptera</taxon>
        <taxon>Sternorrhyncha</taxon>
        <taxon>Aleyrodoidea</taxon>
        <taxon>Aleyrodidae</taxon>
        <taxon>Aleyrodinae</taxon>
        <taxon>Bemisia</taxon>
    </lineage>
</organism>
<evidence type="ECO:0000313" key="3">
    <source>
        <dbReference type="Proteomes" id="UP001152759"/>
    </source>
</evidence>
<protein>
    <submittedName>
        <fullName evidence="2">Uncharacterized protein</fullName>
    </submittedName>
</protein>